<protein>
    <submittedName>
        <fullName evidence="2">Putative Zn-dependent hydrolase of beta-lactamase fold protein</fullName>
    </submittedName>
</protein>
<dbReference type="AlphaFoldDB" id="L0F503"/>
<dbReference type="STRING" id="871963.Desdi_0572"/>
<gene>
    <name evidence="2" type="ordered locus">Desdi_0572</name>
</gene>
<dbReference type="GO" id="GO:0016787">
    <property type="term" value="F:hydrolase activity"/>
    <property type="evidence" value="ECO:0007669"/>
    <property type="project" value="UniProtKB-KW"/>
</dbReference>
<dbReference type="KEGG" id="ddl:Desdi_0572"/>
<evidence type="ECO:0000313" key="3">
    <source>
        <dbReference type="Proteomes" id="UP000010797"/>
    </source>
</evidence>
<dbReference type="RefSeq" id="WP_015261109.1">
    <property type="nucleotide sequence ID" value="NC_019903.1"/>
</dbReference>
<proteinExistence type="predicted"/>
<name>L0F503_DESDL</name>
<accession>L0F503</accession>
<dbReference type="SUPFAM" id="SSF56281">
    <property type="entry name" value="Metallo-hydrolase/oxidoreductase"/>
    <property type="match status" value="1"/>
</dbReference>
<dbReference type="EMBL" id="CP003344">
    <property type="protein sequence ID" value="AGA68105.1"/>
    <property type="molecule type" value="Genomic_DNA"/>
</dbReference>
<keyword evidence="2" id="KW-0378">Hydrolase</keyword>
<dbReference type="InterPro" id="IPR036866">
    <property type="entry name" value="RibonucZ/Hydroxyglut_hydro"/>
</dbReference>
<dbReference type="GO" id="GO:0005737">
    <property type="term" value="C:cytoplasm"/>
    <property type="evidence" value="ECO:0007669"/>
    <property type="project" value="TreeGrafter"/>
</dbReference>
<keyword evidence="3" id="KW-1185">Reference proteome</keyword>
<dbReference type="Proteomes" id="UP000010797">
    <property type="component" value="Chromosome"/>
</dbReference>
<sequence>MEIQNPRMSRRKFIALGAAAIGGVALTTKVGSLDDTTDKMVKPAFTLTPGKWKDQDLTVAWLGHAGFLINFYGTKILIDPAFYERIGLTPVGNFTIGMKRYIASPVTAEQIGHVDLLICSHAHTDHFDYPSIRDMQSLNTSVITAKGTQSLWEGLAYKSIAEMNWGDEKDYAGGLRVKAIEGEHWGARLPWNKEMESNSILLSKNGVNIFFGADTGYTEKFQQQLREVDIELAIMGIGAYSPKSFEARHATPEQAIQMAEEIGAKKILPMHWGTFKISQEPMDEPIKRFNQAMAGKLDKVALQEVGATWVQP</sequence>
<evidence type="ECO:0000313" key="2">
    <source>
        <dbReference type="EMBL" id="AGA68105.1"/>
    </source>
</evidence>
<dbReference type="PANTHER" id="PTHR15032">
    <property type="entry name" value="N-ACYL-PHOSPHATIDYLETHANOLAMINE-HYDROLYZING PHOSPHOLIPASE D"/>
    <property type="match status" value="1"/>
</dbReference>
<dbReference type="PANTHER" id="PTHR15032:SF36">
    <property type="entry name" value="METALLO-BETA-LACTAMASE DOMAIN-CONTAINING PROTEIN"/>
    <property type="match status" value="1"/>
</dbReference>
<dbReference type="OrthoDB" id="9805728at2"/>
<organism evidence="2 3">
    <name type="scientific">Desulfitobacterium dichloroeliminans (strain LMG P-21439 / DCA1)</name>
    <dbReference type="NCBI Taxonomy" id="871963"/>
    <lineage>
        <taxon>Bacteria</taxon>
        <taxon>Bacillati</taxon>
        <taxon>Bacillota</taxon>
        <taxon>Clostridia</taxon>
        <taxon>Eubacteriales</taxon>
        <taxon>Desulfitobacteriaceae</taxon>
        <taxon>Desulfitobacterium</taxon>
    </lineage>
</organism>
<dbReference type="eggNOG" id="COG2220">
    <property type="taxonomic scope" value="Bacteria"/>
</dbReference>
<reference evidence="3" key="1">
    <citation type="submission" date="2012-02" db="EMBL/GenBank/DDBJ databases">
        <title>Complete sequence of Desulfitobacterium dichloroeliminans LMG P-21439.</title>
        <authorList>
            <person name="Lucas S."/>
            <person name="Han J."/>
            <person name="Lapidus A."/>
            <person name="Cheng J.-F."/>
            <person name="Goodwin L."/>
            <person name="Pitluck S."/>
            <person name="Peters L."/>
            <person name="Ovchinnikova G."/>
            <person name="Teshima H."/>
            <person name="Detter J.C."/>
            <person name="Han C."/>
            <person name="Tapia R."/>
            <person name="Land M."/>
            <person name="Hauser L."/>
            <person name="Kyrpides N."/>
            <person name="Ivanova N."/>
            <person name="Pagani I."/>
            <person name="Kruse T."/>
            <person name="de Vos W.M."/>
            <person name="Boon N."/>
            <person name="Smidt H."/>
            <person name="Woyke T."/>
        </authorList>
    </citation>
    <scope>NUCLEOTIDE SEQUENCE [LARGE SCALE GENOMIC DNA]</scope>
    <source>
        <strain evidence="3">LMG P-21439 / DCA1</strain>
    </source>
</reference>
<dbReference type="HOGENOM" id="CLU_020884_1_2_9"/>
<dbReference type="Pfam" id="PF12706">
    <property type="entry name" value="Lactamase_B_2"/>
    <property type="match status" value="1"/>
</dbReference>
<dbReference type="Gene3D" id="3.60.15.10">
    <property type="entry name" value="Ribonuclease Z/Hydroxyacylglutathione hydrolase-like"/>
    <property type="match status" value="1"/>
</dbReference>
<evidence type="ECO:0000259" key="1">
    <source>
        <dbReference type="Pfam" id="PF12706"/>
    </source>
</evidence>
<dbReference type="InterPro" id="IPR001279">
    <property type="entry name" value="Metallo-B-lactamas"/>
</dbReference>
<feature type="domain" description="Metallo-beta-lactamase" evidence="1">
    <location>
        <begin position="75"/>
        <end position="272"/>
    </location>
</feature>